<dbReference type="GO" id="GO:0035336">
    <property type="term" value="P:long-chain fatty-acyl-CoA metabolic process"/>
    <property type="evidence" value="ECO:0007669"/>
    <property type="project" value="TreeGrafter"/>
</dbReference>
<dbReference type="Gene3D" id="3.40.50.720">
    <property type="entry name" value="NAD(P)-binding Rossmann-like Domain"/>
    <property type="match status" value="1"/>
</dbReference>
<dbReference type="GO" id="GO:0102965">
    <property type="term" value="F:alcohol-forming long-chain fatty acyl-CoA reductase activity"/>
    <property type="evidence" value="ECO:0007669"/>
    <property type="project" value="UniProtKB-EC"/>
</dbReference>
<keyword evidence="1" id="KW-0444">Lipid biosynthesis</keyword>
<keyword evidence="1" id="KW-0560">Oxidoreductase</keyword>
<dbReference type="PANTHER" id="PTHR11011:SF66">
    <property type="entry name" value="FATTY ACYL-COA REDUCTASE 6, CHLOROPLASTIC"/>
    <property type="match status" value="1"/>
</dbReference>
<gene>
    <name evidence="3" type="ORF">F2Q68_00041639</name>
</gene>
<dbReference type="Proteomes" id="UP000712281">
    <property type="component" value="Unassembled WGS sequence"/>
</dbReference>
<dbReference type="EMBL" id="QGKW02000007">
    <property type="protein sequence ID" value="KAF2620163.1"/>
    <property type="molecule type" value="Genomic_DNA"/>
</dbReference>
<evidence type="ECO:0000313" key="4">
    <source>
        <dbReference type="Proteomes" id="UP000712281"/>
    </source>
</evidence>
<evidence type="ECO:0000256" key="1">
    <source>
        <dbReference type="RuleBase" id="RU363097"/>
    </source>
</evidence>
<keyword evidence="1" id="KW-0521">NADP</keyword>
<protein>
    <recommendedName>
        <fullName evidence="1">Fatty acyl-CoA reductase</fullName>
        <ecNumber evidence="1">1.2.1.84</ecNumber>
    </recommendedName>
</protein>
<proteinExistence type="inferred from homology"/>
<name>A0A8S9MSY3_BRACR</name>
<dbReference type="EC" id="1.2.1.84" evidence="1"/>
<dbReference type="SUPFAM" id="SSF51735">
    <property type="entry name" value="NAD(P)-binding Rossmann-fold domains"/>
    <property type="match status" value="1"/>
</dbReference>
<accession>A0A8S9MSY3</accession>
<dbReference type="Pfam" id="PF07993">
    <property type="entry name" value="NAD_binding_4"/>
    <property type="match status" value="2"/>
</dbReference>
<dbReference type="GO" id="GO:0080019">
    <property type="term" value="F:alcohol-forming very long-chain fatty acyl-CoA reductase activity"/>
    <property type="evidence" value="ECO:0007669"/>
    <property type="project" value="InterPro"/>
</dbReference>
<comment type="similarity">
    <text evidence="1">Belongs to the fatty acyl-CoA reductase family.</text>
</comment>
<keyword evidence="1" id="KW-0443">Lipid metabolism</keyword>
<dbReference type="PANTHER" id="PTHR11011">
    <property type="entry name" value="MALE STERILITY PROTEIN 2-RELATED"/>
    <property type="match status" value="1"/>
</dbReference>
<organism evidence="3 4">
    <name type="scientific">Brassica cretica</name>
    <name type="common">Mustard</name>
    <dbReference type="NCBI Taxonomy" id="69181"/>
    <lineage>
        <taxon>Eukaryota</taxon>
        <taxon>Viridiplantae</taxon>
        <taxon>Streptophyta</taxon>
        <taxon>Embryophyta</taxon>
        <taxon>Tracheophyta</taxon>
        <taxon>Spermatophyta</taxon>
        <taxon>Magnoliopsida</taxon>
        <taxon>eudicotyledons</taxon>
        <taxon>Gunneridae</taxon>
        <taxon>Pentapetalae</taxon>
        <taxon>rosids</taxon>
        <taxon>malvids</taxon>
        <taxon>Brassicales</taxon>
        <taxon>Brassicaceae</taxon>
        <taxon>Brassiceae</taxon>
        <taxon>Brassica</taxon>
    </lineage>
</organism>
<dbReference type="GO" id="GO:0010345">
    <property type="term" value="P:suberin biosynthetic process"/>
    <property type="evidence" value="ECO:0007669"/>
    <property type="project" value="TreeGrafter"/>
</dbReference>
<feature type="domain" description="Thioester reductase (TE)" evidence="2">
    <location>
        <begin position="237"/>
        <end position="309"/>
    </location>
</feature>
<comment type="caution">
    <text evidence="3">The sequence shown here is derived from an EMBL/GenBank/DDBJ whole genome shotgun (WGS) entry which is preliminary data.</text>
</comment>
<dbReference type="AlphaFoldDB" id="A0A8S9MSY3"/>
<comment type="function">
    <text evidence="1">Catalyzes the reduction of fatty acyl-CoA to fatty alcohols.</text>
</comment>
<reference evidence="3" key="1">
    <citation type="submission" date="2019-12" db="EMBL/GenBank/DDBJ databases">
        <title>Genome sequencing and annotation of Brassica cretica.</title>
        <authorList>
            <person name="Studholme D.J."/>
            <person name="Sarris P.F."/>
        </authorList>
    </citation>
    <scope>NUCLEOTIDE SEQUENCE</scope>
    <source>
        <strain evidence="3">PFS-001/15</strain>
        <tissue evidence="3">Leaf</tissue>
    </source>
</reference>
<dbReference type="CDD" id="cd05236">
    <property type="entry name" value="FAR-N_SDR_e"/>
    <property type="match status" value="1"/>
</dbReference>
<evidence type="ECO:0000259" key="2">
    <source>
        <dbReference type="Pfam" id="PF07993"/>
    </source>
</evidence>
<sequence>MAITTNVLATRNAVKLDAVTVSFISSFPGKLNHFLARRLPQSMTRRVQTSCCYRETSMKAVTLFEMPETETSSVSDGVGILHFSKGKNYLVTGANGFLGKVLIEKLLRASPEIGKIFLLIKSEDQESANRRLYDEIITSDLFKLLKKIHGSSYEAFMKSKLIPVTGDIGEDNLGIESVTAAKISGEIDVIISCAGRTTFDDRYDFALNVNALGPGRLLRFGKGCKNLKLFLHFSTAQHYGWENTYTFTKAMGESVIHNQRGDLPVVIIRPSVIESSYKEPFPGWLQGIRMSDPIILAYGKRQMSDLWGDYKSLNGHYTC</sequence>
<dbReference type="InterPro" id="IPR026055">
    <property type="entry name" value="FAR"/>
</dbReference>
<dbReference type="InterPro" id="IPR013120">
    <property type="entry name" value="FAR_NAD-bd"/>
</dbReference>
<feature type="domain" description="Thioester reductase (TE)" evidence="2">
    <location>
        <begin position="91"/>
        <end position="236"/>
    </location>
</feature>
<dbReference type="InterPro" id="IPR036291">
    <property type="entry name" value="NAD(P)-bd_dom_sf"/>
</dbReference>
<comment type="catalytic activity">
    <reaction evidence="1">
        <text>a long-chain fatty acyl-CoA + 2 NADPH + 2 H(+) = a long-chain primary fatty alcohol + 2 NADP(+) + CoA</text>
        <dbReference type="Rhea" id="RHEA:52716"/>
        <dbReference type="ChEBI" id="CHEBI:15378"/>
        <dbReference type="ChEBI" id="CHEBI:57287"/>
        <dbReference type="ChEBI" id="CHEBI:57783"/>
        <dbReference type="ChEBI" id="CHEBI:58349"/>
        <dbReference type="ChEBI" id="CHEBI:77396"/>
        <dbReference type="ChEBI" id="CHEBI:83139"/>
        <dbReference type="EC" id="1.2.1.84"/>
    </reaction>
</comment>
<evidence type="ECO:0000313" key="3">
    <source>
        <dbReference type="EMBL" id="KAF2620163.1"/>
    </source>
</evidence>